<sequence>MNKIEKNYKCLIFDCDGVILDSNQVKTQAFYQAALPYGETVAQSLVDYHIQNGGISRYRKFEYFLQNIIGVGIDQKPLNELLSTYGAHVREGLLNCTIAPGLQELRQALPDTCWLVASGGDQAELHDVFEKRGISHLFNGGIFGSPDTKEQILLREKELGNIQFPALFMGDSRYDYIAATKAELDFIFVSGWTEMKDWQEFCKSLELPQMKQITELLELINT</sequence>
<accession>A0A1Z4V8G8</accession>
<organism evidence="1 2">
    <name type="scientific">Dolichospermum compactum NIES-806</name>
    <dbReference type="NCBI Taxonomy" id="1973481"/>
    <lineage>
        <taxon>Bacteria</taxon>
        <taxon>Bacillati</taxon>
        <taxon>Cyanobacteriota</taxon>
        <taxon>Cyanophyceae</taxon>
        <taxon>Nostocales</taxon>
        <taxon>Aphanizomenonaceae</taxon>
        <taxon>Dolichospermum</taxon>
        <taxon>Dolichospermum compactum</taxon>
    </lineage>
</organism>
<dbReference type="OrthoDB" id="9797743at2"/>
<dbReference type="AlphaFoldDB" id="A0A1Z4V8G8"/>
<evidence type="ECO:0000313" key="2">
    <source>
        <dbReference type="Proteomes" id="UP000218702"/>
    </source>
</evidence>
<dbReference type="Proteomes" id="UP000218702">
    <property type="component" value="Chromosome"/>
</dbReference>
<dbReference type="Gene3D" id="3.40.50.1000">
    <property type="entry name" value="HAD superfamily/HAD-like"/>
    <property type="match status" value="1"/>
</dbReference>
<keyword evidence="1" id="KW-0378">Hydrolase</keyword>
<dbReference type="KEGG" id="dcm:NIES806_41030"/>
<dbReference type="SUPFAM" id="SSF56784">
    <property type="entry name" value="HAD-like"/>
    <property type="match status" value="1"/>
</dbReference>
<dbReference type="CDD" id="cd01427">
    <property type="entry name" value="HAD_like"/>
    <property type="match status" value="1"/>
</dbReference>
<dbReference type="PANTHER" id="PTHR43434:SF1">
    <property type="entry name" value="PHOSPHOGLYCOLATE PHOSPHATASE"/>
    <property type="match status" value="1"/>
</dbReference>
<dbReference type="Pfam" id="PF00702">
    <property type="entry name" value="Hydrolase"/>
    <property type="match status" value="1"/>
</dbReference>
<protein>
    <submittedName>
        <fullName evidence="1">Putative hydrolase</fullName>
    </submittedName>
</protein>
<dbReference type="Gene3D" id="1.10.150.240">
    <property type="entry name" value="Putative phosphatase, domain 2"/>
    <property type="match status" value="1"/>
</dbReference>
<dbReference type="GO" id="GO:0006281">
    <property type="term" value="P:DNA repair"/>
    <property type="evidence" value="ECO:0007669"/>
    <property type="project" value="TreeGrafter"/>
</dbReference>
<proteinExistence type="predicted"/>
<dbReference type="GO" id="GO:0008967">
    <property type="term" value="F:phosphoglycolate phosphatase activity"/>
    <property type="evidence" value="ECO:0007669"/>
    <property type="project" value="TreeGrafter"/>
</dbReference>
<gene>
    <name evidence="1" type="ORF">NIES806_41030</name>
</gene>
<dbReference type="RefSeq" id="WP_096670120.1">
    <property type="nucleotide sequence ID" value="NZ_AP018316.1"/>
</dbReference>
<dbReference type="EMBL" id="AP018316">
    <property type="protein sequence ID" value="BAZ87871.1"/>
    <property type="molecule type" value="Genomic_DNA"/>
</dbReference>
<dbReference type="PANTHER" id="PTHR43434">
    <property type="entry name" value="PHOSPHOGLYCOLATE PHOSPHATASE"/>
    <property type="match status" value="1"/>
</dbReference>
<evidence type="ECO:0000313" key="1">
    <source>
        <dbReference type="EMBL" id="BAZ87871.1"/>
    </source>
</evidence>
<dbReference type="InterPro" id="IPR023198">
    <property type="entry name" value="PGP-like_dom2"/>
</dbReference>
<reference evidence="1 2" key="1">
    <citation type="submission" date="2017-06" db="EMBL/GenBank/DDBJ databases">
        <title>Genome sequencing of cyanobaciteial culture collection at National Institute for Environmental Studies (NIES).</title>
        <authorList>
            <person name="Hirose Y."/>
            <person name="Shimura Y."/>
            <person name="Fujisawa T."/>
            <person name="Nakamura Y."/>
            <person name="Kawachi M."/>
        </authorList>
    </citation>
    <scope>NUCLEOTIDE SEQUENCE [LARGE SCALE GENOMIC DNA]</scope>
    <source>
        <strain evidence="1 2">NIES-806</strain>
    </source>
</reference>
<dbReference type="InterPro" id="IPR050155">
    <property type="entry name" value="HAD-like_hydrolase_sf"/>
</dbReference>
<dbReference type="InterPro" id="IPR036412">
    <property type="entry name" value="HAD-like_sf"/>
</dbReference>
<dbReference type="InterPro" id="IPR023214">
    <property type="entry name" value="HAD_sf"/>
</dbReference>
<name>A0A1Z4V8G8_9CYAN</name>
<keyword evidence="2" id="KW-1185">Reference proteome</keyword>